<keyword evidence="7 8" id="KW-0472">Membrane</keyword>
<dbReference type="PANTHER" id="PTHR21716:SF53">
    <property type="entry name" value="PERMEASE PERM-RELATED"/>
    <property type="match status" value="1"/>
</dbReference>
<dbReference type="GO" id="GO:0005886">
    <property type="term" value="C:plasma membrane"/>
    <property type="evidence" value="ECO:0007669"/>
    <property type="project" value="UniProtKB-SubCell"/>
</dbReference>
<name>A0A2M7B5P0_9BACT</name>
<dbReference type="InterPro" id="IPR002549">
    <property type="entry name" value="AI-2E-like"/>
</dbReference>
<dbReference type="Proteomes" id="UP000228949">
    <property type="component" value="Unassembled WGS sequence"/>
</dbReference>
<keyword evidence="3" id="KW-0813">Transport</keyword>
<reference evidence="10" key="1">
    <citation type="submission" date="2017-09" db="EMBL/GenBank/DDBJ databases">
        <title>Depth-based differentiation of microbial function through sediment-hosted aquifers and enrichment of novel symbionts in the deep terrestrial subsurface.</title>
        <authorList>
            <person name="Probst A.J."/>
            <person name="Ladd B."/>
            <person name="Jarett J.K."/>
            <person name="Geller-Mcgrath D.E."/>
            <person name="Sieber C.M.K."/>
            <person name="Emerson J.B."/>
            <person name="Anantharaman K."/>
            <person name="Thomas B.C."/>
            <person name="Malmstrom R."/>
            <person name="Stieglmeier M."/>
            <person name="Klingl A."/>
            <person name="Woyke T."/>
            <person name="Ryan C.M."/>
            <person name="Banfield J.F."/>
        </authorList>
    </citation>
    <scope>NUCLEOTIDE SEQUENCE [LARGE SCALE GENOMIC DNA]</scope>
</reference>
<evidence type="ECO:0000256" key="5">
    <source>
        <dbReference type="ARBA" id="ARBA00022692"/>
    </source>
</evidence>
<evidence type="ECO:0000256" key="6">
    <source>
        <dbReference type="ARBA" id="ARBA00022989"/>
    </source>
</evidence>
<evidence type="ECO:0000256" key="1">
    <source>
        <dbReference type="ARBA" id="ARBA00004651"/>
    </source>
</evidence>
<evidence type="ECO:0000313" key="9">
    <source>
        <dbReference type="EMBL" id="PIU98405.1"/>
    </source>
</evidence>
<evidence type="ECO:0000256" key="7">
    <source>
        <dbReference type="ARBA" id="ARBA00023136"/>
    </source>
</evidence>
<comment type="similarity">
    <text evidence="2">Belongs to the autoinducer-2 exporter (AI-2E) (TC 2.A.86) family.</text>
</comment>
<evidence type="ECO:0000256" key="3">
    <source>
        <dbReference type="ARBA" id="ARBA00022448"/>
    </source>
</evidence>
<organism evidence="9 10">
    <name type="scientific">Candidatus Wolfebacteria bacterium CG03_land_8_20_14_0_80_40_12</name>
    <dbReference type="NCBI Taxonomy" id="1975069"/>
    <lineage>
        <taxon>Bacteria</taxon>
        <taxon>Candidatus Wolfeibacteriota</taxon>
    </lineage>
</organism>
<evidence type="ECO:0000256" key="4">
    <source>
        <dbReference type="ARBA" id="ARBA00022475"/>
    </source>
</evidence>
<accession>A0A2M7B5P0</accession>
<evidence type="ECO:0000313" key="10">
    <source>
        <dbReference type="Proteomes" id="UP000228949"/>
    </source>
</evidence>
<sequence>MINEISWTTLWRIFLMLLLATALFLARESLIILFLAIIISSALDSPVDYLERKKIPRILGTLLIFIVSLAAMAFLLYTLVPIIIFEFKNLLSHISEFQIPIFGSLDISRIDKIDQYLEDLANVLFSGSALLLNITASVFGGIALAASVLVLSFYLTINRVGVERFLRSILPLTHENYVIEIYRRARNKLSLWFQGQLLLMLIIGAAVSLGLWILGVKYSLVLGVLAGILEIVPLVGPIFAGVIVFLVAVSESWILGFYVLIFFLIIQQIENHLLVPLVMKKTVGINPVVVVVSLLAGSQIAGFIGIILAVPVAVVLQEMIEDWERRKLKIQRLKLNE</sequence>
<dbReference type="PANTHER" id="PTHR21716">
    <property type="entry name" value="TRANSMEMBRANE PROTEIN"/>
    <property type="match status" value="1"/>
</dbReference>
<dbReference type="EMBL" id="PEVJ01000037">
    <property type="protein sequence ID" value="PIU98405.1"/>
    <property type="molecule type" value="Genomic_DNA"/>
</dbReference>
<dbReference type="Pfam" id="PF01594">
    <property type="entry name" value="AI-2E_transport"/>
    <property type="match status" value="1"/>
</dbReference>
<evidence type="ECO:0008006" key="11">
    <source>
        <dbReference type="Google" id="ProtNLM"/>
    </source>
</evidence>
<proteinExistence type="inferred from homology"/>
<evidence type="ECO:0000256" key="2">
    <source>
        <dbReference type="ARBA" id="ARBA00009773"/>
    </source>
</evidence>
<feature type="transmembrane region" description="Helical" evidence="8">
    <location>
        <begin position="191"/>
        <end position="214"/>
    </location>
</feature>
<comment type="subcellular location">
    <subcellularLocation>
        <location evidence="1">Cell membrane</location>
        <topology evidence="1">Multi-pass membrane protein</topology>
    </subcellularLocation>
</comment>
<evidence type="ECO:0000256" key="8">
    <source>
        <dbReference type="SAM" id="Phobius"/>
    </source>
</evidence>
<keyword evidence="5 8" id="KW-0812">Transmembrane</keyword>
<feature type="transmembrane region" description="Helical" evidence="8">
    <location>
        <begin position="220"/>
        <end position="246"/>
    </location>
</feature>
<feature type="transmembrane region" description="Helical" evidence="8">
    <location>
        <begin position="130"/>
        <end position="157"/>
    </location>
</feature>
<feature type="transmembrane region" description="Helical" evidence="8">
    <location>
        <begin position="62"/>
        <end position="85"/>
    </location>
</feature>
<feature type="transmembrane region" description="Helical" evidence="8">
    <location>
        <begin position="289"/>
        <end position="316"/>
    </location>
</feature>
<keyword evidence="4" id="KW-1003">Cell membrane</keyword>
<protein>
    <recommendedName>
        <fullName evidence="11">AI-2E family transporter</fullName>
    </recommendedName>
</protein>
<dbReference type="AlphaFoldDB" id="A0A2M7B5P0"/>
<keyword evidence="6 8" id="KW-1133">Transmembrane helix</keyword>
<dbReference type="GO" id="GO:0055085">
    <property type="term" value="P:transmembrane transport"/>
    <property type="evidence" value="ECO:0007669"/>
    <property type="project" value="TreeGrafter"/>
</dbReference>
<gene>
    <name evidence="9" type="ORF">COS61_01600</name>
</gene>
<comment type="caution">
    <text evidence="9">The sequence shown here is derived from an EMBL/GenBank/DDBJ whole genome shotgun (WGS) entry which is preliminary data.</text>
</comment>
<feature type="transmembrane region" description="Helical" evidence="8">
    <location>
        <begin position="253"/>
        <end position="269"/>
    </location>
</feature>